<dbReference type="RefSeq" id="WP_117618286.1">
    <property type="nucleotide sequence ID" value="NZ_CP101118.1"/>
</dbReference>
<dbReference type="PROSITE" id="PS51257">
    <property type="entry name" value="PROKAR_LIPOPROTEIN"/>
    <property type="match status" value="1"/>
</dbReference>
<evidence type="ECO:0000313" key="3">
    <source>
        <dbReference type="Proteomes" id="UP001475781"/>
    </source>
</evidence>
<keyword evidence="3" id="KW-1185">Reference proteome</keyword>
<dbReference type="SUPFAM" id="SSF51004">
    <property type="entry name" value="C-terminal (heme d1) domain of cytochrome cd1-nitrite reductase"/>
    <property type="match status" value="1"/>
</dbReference>
<protein>
    <submittedName>
        <fullName evidence="2">Protein nirF</fullName>
    </submittedName>
</protein>
<dbReference type="InterPro" id="IPR011048">
    <property type="entry name" value="Haem_d1_sf"/>
</dbReference>
<dbReference type="InterPro" id="IPR051200">
    <property type="entry name" value="Host-pathogen_enzymatic-act"/>
</dbReference>
<evidence type="ECO:0000313" key="2">
    <source>
        <dbReference type="EMBL" id="WZF90419.1"/>
    </source>
</evidence>
<name>A0ABZ2W7M6_9GAMM</name>
<keyword evidence="1" id="KW-0732">Signal</keyword>
<organism evidence="2 3">
    <name type="scientific">Marinobacter metalliresistant</name>
    <dbReference type="NCBI Taxonomy" id="2961995"/>
    <lineage>
        <taxon>Bacteria</taxon>
        <taxon>Pseudomonadati</taxon>
        <taxon>Pseudomonadota</taxon>
        <taxon>Gammaproteobacteria</taxon>
        <taxon>Pseudomonadales</taxon>
        <taxon>Marinobacteraceae</taxon>
        <taxon>Marinobacter</taxon>
    </lineage>
</organism>
<evidence type="ECO:0000256" key="1">
    <source>
        <dbReference type="SAM" id="SignalP"/>
    </source>
</evidence>
<feature type="chain" id="PRO_5046331847" evidence="1">
    <location>
        <begin position="27"/>
        <end position="410"/>
    </location>
</feature>
<dbReference type="Pfam" id="PF02239">
    <property type="entry name" value="Cytochrom_D1"/>
    <property type="match status" value="1"/>
</dbReference>
<dbReference type="PANTHER" id="PTHR47197">
    <property type="entry name" value="PROTEIN NIRF"/>
    <property type="match status" value="1"/>
</dbReference>
<feature type="signal peptide" evidence="1">
    <location>
        <begin position="1"/>
        <end position="26"/>
    </location>
</feature>
<dbReference type="EMBL" id="CP101118">
    <property type="protein sequence ID" value="WZF90419.1"/>
    <property type="molecule type" value="Genomic_DNA"/>
</dbReference>
<dbReference type="Proteomes" id="UP001475781">
    <property type="component" value="Chromosome"/>
</dbReference>
<accession>A0ABZ2W7M6</accession>
<dbReference type="Gene3D" id="2.140.10.20">
    <property type="entry name" value="C-terminal (heme d1) domain of cytochrome cd1-nitrite reductase"/>
    <property type="match status" value="1"/>
</dbReference>
<dbReference type="CDD" id="cd20778">
    <property type="entry name" value="8prop_hemeD1_NirF"/>
    <property type="match status" value="1"/>
</dbReference>
<proteinExistence type="predicted"/>
<dbReference type="PANTHER" id="PTHR47197:SF3">
    <property type="entry name" value="DIHYDRO-HEME D1 DEHYDROGENASE"/>
    <property type="match status" value="1"/>
</dbReference>
<sequence length="410" mass="44268">MDPAFKRPAHLLLALLLAIGLSGCQAFPGSEGSGSESRPELMGTGDLGLIIERATGSVLVINTSRHEVLGRIAGLGDLSHASVVYSRDARYGYVFGRDGGLTKVDLLTRTIVDRVIQSGNSIGGAISQDGRYVAVSNYQPGGVKVFDSQTLELVADVPATYTSGHDEPGQSKTVGLVDAPGNLFVFSLFDAGEIWTLDMSNTSAEITRFEAGKSPYDALITPDGRYYIAGLFGEDGLSMLDLWRPGQGVTEILPDYGKGEQKLPVYKMPHLEGWAIADGQAFVPAVGHHQVLVADLSDWSLTDRIPVQGQPVFVMASPDNRRIWVSFAHPDNDVVQVIDSQTREIIRTLEPGDAVLHMEFTPRGEEVWVSARDSNRVTVYNTRTLEPVATLSAEKPSGIFFTSRAHALGL</sequence>
<dbReference type="InterPro" id="IPR003143">
    <property type="entry name" value="Cyt_cd1_C_sf"/>
</dbReference>
<gene>
    <name evidence="2" type="ORF">NLK58_09620</name>
</gene>
<reference evidence="2 3" key="1">
    <citation type="submission" date="2022-07" db="EMBL/GenBank/DDBJ databases">
        <title>A copper resistant bacterium isolated from sediment samples of deep sea hydrothermal areas.</title>
        <authorList>
            <person name="Zeng X."/>
        </authorList>
    </citation>
    <scope>NUCLEOTIDE SEQUENCE [LARGE SCALE GENOMIC DNA]</scope>
    <source>
        <strain evidence="3">CuT 6</strain>
    </source>
</reference>